<dbReference type="Gene3D" id="2.130.10.10">
    <property type="entry name" value="YVTN repeat-like/Quinoprotein amine dehydrogenase"/>
    <property type="match status" value="2"/>
</dbReference>
<dbReference type="SMART" id="SM00320">
    <property type="entry name" value="WD40"/>
    <property type="match status" value="5"/>
</dbReference>
<evidence type="ECO:0000313" key="5">
    <source>
        <dbReference type="Proteomes" id="UP000031599"/>
    </source>
</evidence>
<dbReference type="EMBL" id="JMCC02000041">
    <property type="protein sequence ID" value="KIG16205.1"/>
    <property type="molecule type" value="Genomic_DNA"/>
</dbReference>
<keyword evidence="1 3" id="KW-0853">WD repeat</keyword>
<dbReference type="RefSeq" id="WP_052550100.1">
    <property type="nucleotide sequence ID" value="NZ_JMCC02000041.1"/>
</dbReference>
<evidence type="ECO:0000313" key="4">
    <source>
        <dbReference type="EMBL" id="KIG16205.1"/>
    </source>
</evidence>
<comment type="caution">
    <text evidence="4">The sequence shown here is derived from an EMBL/GenBank/DDBJ whole genome shotgun (WGS) entry which is preliminary data.</text>
</comment>
<dbReference type="InterPro" id="IPR001680">
    <property type="entry name" value="WD40_rpt"/>
</dbReference>
<reference evidence="4 5" key="1">
    <citation type="submission" date="2014-12" db="EMBL/GenBank/DDBJ databases">
        <title>Genome assembly of Enhygromyxa salina DSM 15201.</title>
        <authorList>
            <person name="Sharma G."/>
            <person name="Subramanian S."/>
        </authorList>
    </citation>
    <scope>NUCLEOTIDE SEQUENCE [LARGE SCALE GENOMIC DNA]</scope>
    <source>
        <strain evidence="4 5">DSM 15201</strain>
    </source>
</reference>
<dbReference type="PROSITE" id="PS50082">
    <property type="entry name" value="WD_REPEATS_2"/>
    <property type="match status" value="2"/>
</dbReference>
<feature type="repeat" description="WD" evidence="3">
    <location>
        <begin position="594"/>
        <end position="625"/>
    </location>
</feature>
<dbReference type="Proteomes" id="UP000031599">
    <property type="component" value="Unassembled WGS sequence"/>
</dbReference>
<name>A0A0C2D397_9BACT</name>
<gene>
    <name evidence="4" type="ORF">DB30_04817</name>
</gene>
<dbReference type="Pfam" id="PF00400">
    <property type="entry name" value="WD40"/>
    <property type="match status" value="2"/>
</dbReference>
<keyword evidence="2" id="KW-0677">Repeat</keyword>
<organism evidence="4 5">
    <name type="scientific">Enhygromyxa salina</name>
    <dbReference type="NCBI Taxonomy" id="215803"/>
    <lineage>
        <taxon>Bacteria</taxon>
        <taxon>Pseudomonadati</taxon>
        <taxon>Myxococcota</taxon>
        <taxon>Polyangia</taxon>
        <taxon>Nannocystales</taxon>
        <taxon>Nannocystaceae</taxon>
        <taxon>Enhygromyxa</taxon>
    </lineage>
</organism>
<feature type="repeat" description="WD" evidence="3">
    <location>
        <begin position="695"/>
        <end position="726"/>
    </location>
</feature>
<dbReference type="AlphaFoldDB" id="A0A0C2D397"/>
<proteinExistence type="predicted"/>
<dbReference type="SUPFAM" id="SSF101908">
    <property type="entry name" value="Putative isomerase YbhE"/>
    <property type="match status" value="1"/>
</dbReference>
<protein>
    <submittedName>
        <fullName evidence="4">WD-40 repeat protein</fullName>
    </submittedName>
</protein>
<evidence type="ECO:0000256" key="2">
    <source>
        <dbReference type="ARBA" id="ARBA00022737"/>
    </source>
</evidence>
<sequence length="810" mass="89068">MHTAFGRMITEPPVMAASNFGIWSRMFIMLKAAPDVRLRPVLERRLERLGGGSQFWPMLNGRCLALLKRLPERLPAPSDDQRQQIAALRDCITELAAPTTGVAPRAGDARQDALTAELLARVYAEPDVIEHRMVWADALISAGDPRGEFVQLQLARDVADPPSKRERQLLDQHGLTWLGPLAAVIERKTVRYEHGFVCRAEVLFDSETERAAISDPAWATVRELDCDDVELLTHPNLRALRRAGGFGFAQLRQLCDHDGAPSGLRSLGPIFVDQLPPFEIDHLRAARAPWLANVSEVWLHLDDHGLSRHPNAYTWLFETPLGQRLTCFRLSGFPLNRDHESHADATVWLQAMRSWPQLERVRLDVFSVSLEFVREGARTKLRVRSEDGRKPSDYRIADVCALLGEIGAQFDAIEFVSHAPDPLARETLTNLAKAAGFGEYDHVHAPDLDPGVGYANWRMRRGLVVRQQRSARRLVRSRKQANAPVPRRVQTRAIYQPVESTPWFGFRDGIDGARLREGKWIEYSIDGRELWVLGDCVTGLSAGDLQPRWRLAEQRGAYVTSVALDRARARLWIGSGNGLTVLWDLESRHTLARARFHRSVVSAVATVPGRDLLISGDHDGKLHAWAYTPSDDGQAAVMIPRASASLEHGATAIDVDPGGDTLALRGRSGQISLRAVDELGRCRVIGDVGHGSAVLRWAPEGDHLVAAGADGGLVIWDADGTELTRVGLHAGMIRSLCWTPDGRALVTAGDCVRVSDRETGAELLRIDPGPARISGLAVSPDGQVLAVSAFGRVSCWSLADGRALGGFSGA</sequence>
<accession>A0A0C2D397</accession>
<evidence type="ECO:0000256" key="3">
    <source>
        <dbReference type="PROSITE-ProRule" id="PRU00221"/>
    </source>
</evidence>
<dbReference type="InterPro" id="IPR015943">
    <property type="entry name" value="WD40/YVTN_repeat-like_dom_sf"/>
</dbReference>
<evidence type="ECO:0000256" key="1">
    <source>
        <dbReference type="ARBA" id="ARBA00022574"/>
    </source>
</evidence>
<dbReference type="PANTHER" id="PTHR19848">
    <property type="entry name" value="WD40 REPEAT PROTEIN"/>
    <property type="match status" value="1"/>
</dbReference>
<dbReference type="PANTHER" id="PTHR19848:SF8">
    <property type="entry name" value="F-BOX AND WD REPEAT DOMAIN CONTAINING 7"/>
    <property type="match status" value="1"/>
</dbReference>